<proteinExistence type="predicted"/>
<comment type="caution">
    <text evidence="1">The sequence shown here is derived from an EMBL/GenBank/DDBJ whole genome shotgun (WGS) entry which is preliminary data.</text>
</comment>
<organism evidence="1 2">
    <name type="scientific">Roseburia intestinalis</name>
    <dbReference type="NCBI Taxonomy" id="166486"/>
    <lineage>
        <taxon>Bacteria</taxon>
        <taxon>Bacillati</taxon>
        <taxon>Bacillota</taxon>
        <taxon>Clostridia</taxon>
        <taxon>Lachnospirales</taxon>
        <taxon>Lachnospiraceae</taxon>
        <taxon>Roseburia</taxon>
    </lineage>
</organism>
<dbReference type="Proteomes" id="UP000283513">
    <property type="component" value="Unassembled WGS sequence"/>
</dbReference>
<dbReference type="AlphaFoldDB" id="A0A3R6D271"/>
<protein>
    <submittedName>
        <fullName evidence="1">Uncharacterized protein</fullName>
    </submittedName>
</protein>
<dbReference type="EMBL" id="QSHO01000015">
    <property type="protein sequence ID" value="RHC14529.1"/>
    <property type="molecule type" value="Genomic_DNA"/>
</dbReference>
<evidence type="ECO:0000313" key="2">
    <source>
        <dbReference type="Proteomes" id="UP000283513"/>
    </source>
</evidence>
<sequence length="162" mass="18910">MKKWSMRTHEVAFLLNPAFCGRILYSTIRTYNEKTNRAFPFPLIYLVLPLVLHKETRMNINSRTQLLVWVQRYPQLLIDFPQRARELVPITNESVEFLLQTGKIRLTENGELEISSTSRILSKTKFVDEEISDCLKKGEHIAKWFALAGKVETIYIELGVRP</sequence>
<gene>
    <name evidence="1" type="ORF">DW856_15020</name>
</gene>
<evidence type="ECO:0000313" key="1">
    <source>
        <dbReference type="EMBL" id="RHC14529.1"/>
    </source>
</evidence>
<dbReference type="InterPro" id="IPR045390">
    <property type="entry name" value="ABC-3C_MC3"/>
</dbReference>
<dbReference type="Pfam" id="PF20131">
    <property type="entry name" value="MC3"/>
    <property type="match status" value="1"/>
</dbReference>
<dbReference type="RefSeq" id="WP_118598724.1">
    <property type="nucleotide sequence ID" value="NZ_QSHO01000015.1"/>
</dbReference>
<reference evidence="1 2" key="1">
    <citation type="submission" date="2018-08" db="EMBL/GenBank/DDBJ databases">
        <title>A genome reference for cultivated species of the human gut microbiota.</title>
        <authorList>
            <person name="Zou Y."/>
            <person name="Xue W."/>
            <person name="Luo G."/>
        </authorList>
    </citation>
    <scope>NUCLEOTIDE SEQUENCE [LARGE SCALE GENOMIC DNA]</scope>
    <source>
        <strain evidence="1 2">AM37-1AC</strain>
    </source>
</reference>
<name>A0A3R6D271_9FIRM</name>
<accession>A0A3R6D271</accession>